<keyword evidence="2" id="KW-1185">Reference proteome</keyword>
<sequence length="201" mass="22380">MLIHKQGVSCTTDDESAAVFVTADRIDTDYPYLTFECETDEASPIPYKRIVGHFNNTDLHFAIYLPPKSQWRSRFFQLMYPSQTSTADDNTIYFNVQSGGYTVQASGLIGYRADAAAAKYYNVSPEETYGYVYGGSGRSLKAIGAAEKISGIWNGCVTLVQAMAMSIPYNWGVRASSGPIFMNRCITVIERVYYGDIKHGY</sequence>
<protein>
    <submittedName>
        <fullName evidence="1">Uncharacterized protein</fullName>
    </submittedName>
</protein>
<dbReference type="AlphaFoldDB" id="A0AA35PTL8"/>
<name>A0AA35PTL8_9HYPO</name>
<dbReference type="EMBL" id="CABFNP030000456">
    <property type="protein sequence ID" value="CAI6017079.1"/>
    <property type="molecule type" value="Genomic_DNA"/>
</dbReference>
<gene>
    <name evidence="1" type="ORF">CCHLO57077_00015092</name>
</gene>
<accession>A0AA35PTL8</accession>
<dbReference type="Proteomes" id="UP001160390">
    <property type="component" value="Unassembled WGS sequence"/>
</dbReference>
<comment type="caution">
    <text evidence="1">The sequence shown here is derived from an EMBL/GenBank/DDBJ whole genome shotgun (WGS) entry which is preliminary data.</text>
</comment>
<evidence type="ECO:0000313" key="1">
    <source>
        <dbReference type="EMBL" id="CAI6017079.1"/>
    </source>
</evidence>
<organism evidence="1 2">
    <name type="scientific">Clonostachys chloroleuca</name>
    <dbReference type="NCBI Taxonomy" id="1926264"/>
    <lineage>
        <taxon>Eukaryota</taxon>
        <taxon>Fungi</taxon>
        <taxon>Dikarya</taxon>
        <taxon>Ascomycota</taxon>
        <taxon>Pezizomycotina</taxon>
        <taxon>Sordariomycetes</taxon>
        <taxon>Hypocreomycetidae</taxon>
        <taxon>Hypocreales</taxon>
        <taxon>Bionectriaceae</taxon>
        <taxon>Clonostachys</taxon>
    </lineage>
</organism>
<reference evidence="1" key="1">
    <citation type="submission" date="2023-01" db="EMBL/GenBank/DDBJ databases">
        <authorList>
            <person name="Piombo E."/>
        </authorList>
    </citation>
    <scope>NUCLEOTIDE SEQUENCE</scope>
</reference>
<proteinExistence type="predicted"/>
<evidence type="ECO:0000313" key="2">
    <source>
        <dbReference type="Proteomes" id="UP001160390"/>
    </source>
</evidence>